<dbReference type="Gene3D" id="1.10.10.60">
    <property type="entry name" value="Homeodomain-like"/>
    <property type="match status" value="1"/>
</dbReference>
<evidence type="ECO:0000256" key="5">
    <source>
        <dbReference type="PROSITE-ProRule" id="PRU00169"/>
    </source>
</evidence>
<dbReference type="Gene3D" id="3.40.50.2300">
    <property type="match status" value="1"/>
</dbReference>
<dbReference type="Pfam" id="PF25601">
    <property type="entry name" value="AAA_lid_14"/>
    <property type="match status" value="1"/>
</dbReference>
<dbReference type="PROSITE" id="PS50110">
    <property type="entry name" value="RESPONSE_REGULATORY"/>
    <property type="match status" value="1"/>
</dbReference>
<dbReference type="SMART" id="SM00448">
    <property type="entry name" value="REC"/>
    <property type="match status" value="1"/>
</dbReference>
<dbReference type="SUPFAM" id="SSF52540">
    <property type="entry name" value="P-loop containing nucleoside triphosphate hydrolases"/>
    <property type="match status" value="1"/>
</dbReference>
<dbReference type="Proteomes" id="UP001253545">
    <property type="component" value="Unassembled WGS sequence"/>
</dbReference>
<dbReference type="SUPFAM" id="SSF52172">
    <property type="entry name" value="CheY-like"/>
    <property type="match status" value="1"/>
</dbReference>
<dbReference type="InterPro" id="IPR025944">
    <property type="entry name" value="Sigma_54_int_dom_CS"/>
</dbReference>
<keyword evidence="1" id="KW-0547">Nucleotide-binding</keyword>
<feature type="modified residue" description="4-aspartylphosphate" evidence="5">
    <location>
        <position position="53"/>
    </location>
</feature>
<reference evidence="8 9" key="1">
    <citation type="submission" date="2023-09" db="EMBL/GenBank/DDBJ databases">
        <authorList>
            <person name="Rey-Velasco X."/>
        </authorList>
    </citation>
    <scope>NUCLEOTIDE SEQUENCE [LARGE SCALE GENOMIC DNA]</scope>
    <source>
        <strain evidence="8 9">P117</strain>
    </source>
</reference>
<accession>A0ABU2ZUK0</accession>
<dbReference type="CDD" id="cd00009">
    <property type="entry name" value="AAA"/>
    <property type="match status" value="1"/>
</dbReference>
<gene>
    <name evidence="8" type="ORF">RM552_15765</name>
</gene>
<dbReference type="Gene3D" id="3.40.50.300">
    <property type="entry name" value="P-loop containing nucleotide triphosphate hydrolases"/>
    <property type="match status" value="1"/>
</dbReference>
<dbReference type="InterPro" id="IPR011006">
    <property type="entry name" value="CheY-like_superfamily"/>
</dbReference>
<keyword evidence="5" id="KW-0597">Phosphoprotein</keyword>
<evidence type="ECO:0000313" key="9">
    <source>
        <dbReference type="Proteomes" id="UP001253545"/>
    </source>
</evidence>
<evidence type="ECO:0000256" key="3">
    <source>
        <dbReference type="ARBA" id="ARBA00023015"/>
    </source>
</evidence>
<comment type="caution">
    <text evidence="8">The sequence shown here is derived from an EMBL/GenBank/DDBJ whole genome shotgun (WGS) entry which is preliminary data.</text>
</comment>
<evidence type="ECO:0000313" key="8">
    <source>
        <dbReference type="EMBL" id="MDT0596311.1"/>
    </source>
</evidence>
<dbReference type="InterPro" id="IPR009057">
    <property type="entry name" value="Homeodomain-like_sf"/>
</dbReference>
<dbReference type="PANTHER" id="PTHR32071:SF113">
    <property type="entry name" value="ALGINATE BIOSYNTHESIS TRANSCRIPTIONAL REGULATORY PROTEIN ALGB"/>
    <property type="match status" value="1"/>
</dbReference>
<keyword evidence="9" id="KW-1185">Reference proteome</keyword>
<dbReference type="InterPro" id="IPR002078">
    <property type="entry name" value="Sigma_54_int"/>
</dbReference>
<dbReference type="PROSITE" id="PS00688">
    <property type="entry name" value="SIGMA54_INTERACT_3"/>
    <property type="match status" value="1"/>
</dbReference>
<dbReference type="InterPro" id="IPR027417">
    <property type="entry name" value="P-loop_NTPase"/>
</dbReference>
<evidence type="ECO:0000256" key="4">
    <source>
        <dbReference type="ARBA" id="ARBA00023163"/>
    </source>
</evidence>
<evidence type="ECO:0000259" key="6">
    <source>
        <dbReference type="PROSITE" id="PS50045"/>
    </source>
</evidence>
<organism evidence="8 9">
    <name type="scientific">Glaciecola petra</name>
    <dbReference type="NCBI Taxonomy" id="3075602"/>
    <lineage>
        <taxon>Bacteria</taxon>
        <taxon>Pseudomonadati</taxon>
        <taxon>Pseudomonadota</taxon>
        <taxon>Gammaproteobacteria</taxon>
        <taxon>Alteromonadales</taxon>
        <taxon>Alteromonadaceae</taxon>
        <taxon>Glaciecola</taxon>
    </lineage>
</organism>
<dbReference type="Pfam" id="PF00072">
    <property type="entry name" value="Response_reg"/>
    <property type="match status" value="1"/>
</dbReference>
<keyword evidence="4" id="KW-0804">Transcription</keyword>
<evidence type="ECO:0000256" key="1">
    <source>
        <dbReference type="ARBA" id="ARBA00022741"/>
    </source>
</evidence>
<evidence type="ECO:0000256" key="2">
    <source>
        <dbReference type="ARBA" id="ARBA00022840"/>
    </source>
</evidence>
<keyword evidence="3" id="KW-0805">Transcription regulation</keyword>
<dbReference type="PROSITE" id="PS50045">
    <property type="entry name" value="SIGMA54_INTERACT_4"/>
    <property type="match status" value="1"/>
</dbReference>
<dbReference type="InterPro" id="IPR003593">
    <property type="entry name" value="AAA+_ATPase"/>
</dbReference>
<name>A0ABU2ZUK0_9ALTE</name>
<dbReference type="SUPFAM" id="SSF46689">
    <property type="entry name" value="Homeodomain-like"/>
    <property type="match status" value="1"/>
</dbReference>
<dbReference type="PRINTS" id="PR01590">
    <property type="entry name" value="HTHFIS"/>
</dbReference>
<dbReference type="SMART" id="SM00382">
    <property type="entry name" value="AAA"/>
    <property type="match status" value="1"/>
</dbReference>
<feature type="domain" description="Sigma-54 factor interaction" evidence="6">
    <location>
        <begin position="153"/>
        <end position="382"/>
    </location>
</feature>
<proteinExistence type="predicted"/>
<dbReference type="InterPro" id="IPR002197">
    <property type="entry name" value="HTH_Fis"/>
</dbReference>
<dbReference type="EMBL" id="JAVRHX010000006">
    <property type="protein sequence ID" value="MDT0596311.1"/>
    <property type="molecule type" value="Genomic_DNA"/>
</dbReference>
<dbReference type="InterPro" id="IPR058031">
    <property type="entry name" value="AAA_lid_NorR"/>
</dbReference>
<dbReference type="Pfam" id="PF00158">
    <property type="entry name" value="Sigma54_activat"/>
    <property type="match status" value="1"/>
</dbReference>
<dbReference type="Gene3D" id="1.10.8.60">
    <property type="match status" value="1"/>
</dbReference>
<feature type="domain" description="Response regulatory" evidence="7">
    <location>
        <begin position="4"/>
        <end position="123"/>
    </location>
</feature>
<dbReference type="RefSeq" id="WP_311369834.1">
    <property type="nucleotide sequence ID" value="NZ_JAVRHX010000006.1"/>
</dbReference>
<protein>
    <submittedName>
        <fullName evidence="8">Sigma-54 dependent transcriptional regulator</fullName>
    </submittedName>
</protein>
<dbReference type="InterPro" id="IPR001789">
    <property type="entry name" value="Sig_transdc_resp-reg_receiver"/>
</dbReference>
<dbReference type="Pfam" id="PF02954">
    <property type="entry name" value="HTH_8"/>
    <property type="match status" value="1"/>
</dbReference>
<sequence length="468" mass="51934">MIEKILIADDDTSVVAALQMLLKSQGFEVVSVTTPDALLEQAKKQQFSVALIDLNYQNDTTSGHEGMQMIAELKQIDEKLPIVVMTGYSSVDIAVDAMKAGAADFVQKPWGNERLLHTLRTQIQLHSAHVIGSKLASENTLLKDQLSLAKHAIVAESESMKAMLLQLKKLAKSDMSILLTGENGTGKSMFAEYIHQYSMRHKQAFIAVNMGAITESLFESEMFGHMKGAFTDAKEARIGRFELAQAGTIFLDEIANIGISQQAKLLRVLEERQFERVGSSKTQQLDLRIISATNANVDKMIVSGDFRQDLYYRLNTITLHIPALRERKADIIPLAQQFLTQHAHKYRIPVGTFSAKAAASLEAYDWPGNIRELSHIIERALFLCTGDCIEVKDLGFGLNEHQDQASTTGADGNSAQTSSFEQDSLDDIEKGIIVARMKKFTGNPIKTAESLGLSRSAYYRRLEKYNLT</sequence>
<keyword evidence="2" id="KW-0067">ATP-binding</keyword>
<evidence type="ECO:0000259" key="7">
    <source>
        <dbReference type="PROSITE" id="PS50110"/>
    </source>
</evidence>
<dbReference type="PANTHER" id="PTHR32071">
    <property type="entry name" value="TRANSCRIPTIONAL REGULATORY PROTEIN"/>
    <property type="match status" value="1"/>
</dbReference>